<protein>
    <submittedName>
        <fullName evidence="1">DUF2785 domain-containing protein</fullName>
    </submittedName>
</protein>
<proteinExistence type="predicted"/>
<accession>A0A6G2DE99</accession>
<comment type="caution">
    <text evidence="1">The sequence shown here is derived from an EMBL/GenBank/DDBJ whole genome shotgun (WGS) entry which is preliminary data.</text>
</comment>
<dbReference type="Proteomes" id="UP000483094">
    <property type="component" value="Unassembled WGS sequence"/>
</dbReference>
<dbReference type="AlphaFoldDB" id="A0A6G2DE99"/>
<evidence type="ECO:0000313" key="2">
    <source>
        <dbReference type="Proteomes" id="UP000483094"/>
    </source>
</evidence>
<name>A0A6G2DE99_STREE</name>
<organism evidence="1 2">
    <name type="scientific">Streptococcus pneumoniae</name>
    <dbReference type="NCBI Taxonomy" id="1313"/>
    <lineage>
        <taxon>Bacteria</taxon>
        <taxon>Bacillati</taxon>
        <taxon>Bacillota</taxon>
        <taxon>Bacilli</taxon>
        <taxon>Lactobacillales</taxon>
        <taxon>Streptococcaceae</taxon>
        <taxon>Streptococcus</taxon>
    </lineage>
</organism>
<dbReference type="EMBL" id="WNHQ01001536">
    <property type="protein sequence ID" value="MTV74877.1"/>
    <property type="molecule type" value="Genomic_DNA"/>
</dbReference>
<feature type="non-terminal residue" evidence="1">
    <location>
        <position position="1"/>
    </location>
</feature>
<evidence type="ECO:0000313" key="1">
    <source>
        <dbReference type="EMBL" id="MTV74877.1"/>
    </source>
</evidence>
<sequence>QVASWIKTVDFPIEEREDFYKFSNFRSCLVEVYVQLDQRNSLQDELKEAIQSFQY</sequence>
<gene>
    <name evidence="1" type="ORF">GM540_13070</name>
</gene>
<reference evidence="1 2" key="1">
    <citation type="submission" date="2019-11" db="EMBL/GenBank/DDBJ databases">
        <title>Growth characteristics of pneumococcus vary with the chemical composition of the capsule and with environmental conditions.</title>
        <authorList>
            <person name="Tothpal A."/>
            <person name="Desobry K."/>
            <person name="Joshi S."/>
            <person name="Wyllie A.L."/>
            <person name="Weinberger D.M."/>
        </authorList>
    </citation>
    <scope>NUCLEOTIDE SEQUENCE [LARGE SCALE GENOMIC DNA]</scope>
    <source>
        <strain evidence="2">pnumococcus19F</strain>
    </source>
</reference>